<accession>W6YWA3</accession>
<dbReference type="KEGG" id="bor:COCMIDRAFT_8525"/>
<keyword evidence="2" id="KW-0472">Membrane</keyword>
<feature type="region of interest" description="Disordered" evidence="1">
    <location>
        <begin position="220"/>
        <end position="251"/>
    </location>
</feature>
<dbReference type="OrthoDB" id="3694162at2759"/>
<dbReference type="HOGENOM" id="CLU_1106941_0_0_1"/>
<keyword evidence="3" id="KW-0732">Signal</keyword>
<reference evidence="4 5" key="1">
    <citation type="journal article" date="2013" name="PLoS Genet.">
        <title>Comparative genome structure, secondary metabolite, and effector coding capacity across Cochliobolus pathogens.</title>
        <authorList>
            <person name="Condon B.J."/>
            <person name="Leng Y."/>
            <person name="Wu D."/>
            <person name="Bushley K.E."/>
            <person name="Ohm R.A."/>
            <person name="Otillar R."/>
            <person name="Martin J."/>
            <person name="Schackwitz W."/>
            <person name="Grimwood J."/>
            <person name="MohdZainudin N."/>
            <person name="Xue C."/>
            <person name="Wang R."/>
            <person name="Manning V.A."/>
            <person name="Dhillon B."/>
            <person name="Tu Z.J."/>
            <person name="Steffenson B.J."/>
            <person name="Salamov A."/>
            <person name="Sun H."/>
            <person name="Lowry S."/>
            <person name="LaButti K."/>
            <person name="Han J."/>
            <person name="Copeland A."/>
            <person name="Lindquist E."/>
            <person name="Barry K."/>
            <person name="Schmutz J."/>
            <person name="Baker S.E."/>
            <person name="Ciuffetti L.M."/>
            <person name="Grigoriev I.V."/>
            <person name="Zhong S."/>
            <person name="Turgeon B.G."/>
        </authorList>
    </citation>
    <scope>NUCLEOTIDE SEQUENCE [LARGE SCALE GENOMIC DNA]</scope>
    <source>
        <strain evidence="4 5">ATCC 44560</strain>
    </source>
</reference>
<name>W6YWA3_COCMI</name>
<evidence type="ECO:0000256" key="3">
    <source>
        <dbReference type="SAM" id="SignalP"/>
    </source>
</evidence>
<dbReference type="EMBL" id="KI964085">
    <property type="protein sequence ID" value="EUC41813.1"/>
    <property type="molecule type" value="Genomic_DNA"/>
</dbReference>
<feature type="transmembrane region" description="Helical" evidence="2">
    <location>
        <begin position="126"/>
        <end position="150"/>
    </location>
</feature>
<dbReference type="GeneID" id="19126632"/>
<organism evidence="4 5">
    <name type="scientific">Bipolaris oryzae ATCC 44560</name>
    <dbReference type="NCBI Taxonomy" id="930090"/>
    <lineage>
        <taxon>Eukaryota</taxon>
        <taxon>Fungi</taxon>
        <taxon>Dikarya</taxon>
        <taxon>Ascomycota</taxon>
        <taxon>Pezizomycotina</taxon>
        <taxon>Dothideomycetes</taxon>
        <taxon>Pleosporomycetidae</taxon>
        <taxon>Pleosporales</taxon>
        <taxon>Pleosporineae</taxon>
        <taxon>Pleosporaceae</taxon>
        <taxon>Bipolaris</taxon>
    </lineage>
</organism>
<feature type="compositionally biased region" description="Polar residues" evidence="1">
    <location>
        <begin position="235"/>
        <end position="251"/>
    </location>
</feature>
<dbReference type="Proteomes" id="UP000054032">
    <property type="component" value="Unassembled WGS sequence"/>
</dbReference>
<keyword evidence="2" id="KW-0812">Transmembrane</keyword>
<feature type="signal peptide" evidence="3">
    <location>
        <begin position="1"/>
        <end position="18"/>
    </location>
</feature>
<dbReference type="AlphaFoldDB" id="W6YWA3"/>
<evidence type="ECO:0000313" key="5">
    <source>
        <dbReference type="Proteomes" id="UP000054032"/>
    </source>
</evidence>
<dbReference type="RefSeq" id="XP_007691661.1">
    <property type="nucleotide sequence ID" value="XM_007693471.1"/>
</dbReference>
<evidence type="ECO:0000256" key="2">
    <source>
        <dbReference type="SAM" id="Phobius"/>
    </source>
</evidence>
<keyword evidence="5" id="KW-1185">Reference proteome</keyword>
<keyword evidence="2" id="KW-1133">Transmembrane helix</keyword>
<proteinExistence type="predicted"/>
<protein>
    <recommendedName>
        <fullName evidence="6">Mid2 domain-containing protein</fullName>
    </recommendedName>
</protein>
<feature type="chain" id="PRO_5004889290" description="Mid2 domain-containing protein" evidence="3">
    <location>
        <begin position="19"/>
        <end position="251"/>
    </location>
</feature>
<evidence type="ECO:0008006" key="6">
    <source>
        <dbReference type="Google" id="ProtNLM"/>
    </source>
</evidence>
<gene>
    <name evidence="4" type="ORF">COCMIDRAFT_8525</name>
</gene>
<evidence type="ECO:0000256" key="1">
    <source>
        <dbReference type="SAM" id="MobiDB-lite"/>
    </source>
</evidence>
<evidence type="ECO:0000313" key="4">
    <source>
        <dbReference type="EMBL" id="EUC41813.1"/>
    </source>
</evidence>
<sequence length="251" mass="26330">MQLSLMTLVLLAPTQAIASELTRVATSEPTQVTKVTVKTSTISIPPEFTQASIVAQLQKDSILPAPSNPAWIEPSWLLYSDTTPTETSIAAATEAAVSAEAETAAATPTAKPDNWNSNPKDDKIHVMIFLGITGGLFGLMVSLGLLGSCVQAHQRRARAKKASGSSSNNDQTRDVERAAGLAGIFKGDANNSSRTLVAGEAAQQGGVVIMMPEFPAPAYRNNISPQDVHYPQGEAVSQAQRGSASMRPTGS</sequence>